<dbReference type="GO" id="GO:0006313">
    <property type="term" value="P:DNA transposition"/>
    <property type="evidence" value="ECO:0007669"/>
    <property type="project" value="InterPro"/>
</dbReference>
<dbReference type="PANTHER" id="PTHR47923:SF1">
    <property type="entry name" value="INSERTION ELEMENT IS1 1 PROTEIN INSA-RELATED"/>
    <property type="match status" value="1"/>
</dbReference>
<organism evidence="3 4">
    <name type="scientific">Desulfotalea psychrophila (strain LSv54 / DSM 12343)</name>
    <dbReference type="NCBI Taxonomy" id="177439"/>
    <lineage>
        <taxon>Bacteria</taxon>
        <taxon>Pseudomonadati</taxon>
        <taxon>Thermodesulfobacteriota</taxon>
        <taxon>Desulfobulbia</taxon>
        <taxon>Desulfobulbales</taxon>
        <taxon>Desulfocapsaceae</taxon>
        <taxon>Desulfotalea</taxon>
    </lineage>
</organism>
<accession>Q6AKY5</accession>
<evidence type="ECO:0000259" key="2">
    <source>
        <dbReference type="Pfam" id="PF03811"/>
    </source>
</evidence>
<dbReference type="InterPro" id="IPR051252">
    <property type="entry name" value="IS1_transposase_InsA"/>
</dbReference>
<dbReference type="EMBL" id="CR522870">
    <property type="protein sequence ID" value="CAG36990.1"/>
    <property type="molecule type" value="Genomic_DNA"/>
</dbReference>
<dbReference type="eggNOG" id="COG3677">
    <property type="taxonomic scope" value="Bacteria"/>
</dbReference>
<evidence type="ECO:0000256" key="1">
    <source>
        <dbReference type="SAM" id="MobiDB-lite"/>
    </source>
</evidence>
<feature type="region of interest" description="Disordered" evidence="1">
    <location>
        <begin position="1"/>
        <end position="22"/>
    </location>
</feature>
<proteinExistence type="predicted"/>
<dbReference type="RefSeq" id="WP_011189502.1">
    <property type="nucleotide sequence ID" value="NC_006138.1"/>
</dbReference>
<dbReference type="InterPro" id="IPR003220">
    <property type="entry name" value="InsA_N_dom_Znf"/>
</dbReference>
<dbReference type="Pfam" id="PF03811">
    <property type="entry name" value="Zn_ribbon_InsA"/>
    <property type="match status" value="1"/>
</dbReference>
<reference evidence="4" key="1">
    <citation type="journal article" date="2004" name="Environ. Microbiol.">
        <title>The genome of Desulfotalea psychrophila, a sulfate-reducing bacterium from permanently cold Arctic sediments.</title>
        <authorList>
            <person name="Rabus R."/>
            <person name="Ruepp A."/>
            <person name="Frickey T."/>
            <person name="Rattei T."/>
            <person name="Fartmann B."/>
            <person name="Stark M."/>
            <person name="Bauer M."/>
            <person name="Zibat A."/>
            <person name="Lombardot T."/>
            <person name="Becker I."/>
            <person name="Amann J."/>
            <person name="Gellner K."/>
            <person name="Teeling H."/>
            <person name="Leuschner W.D."/>
            <person name="Gloeckner F.-O."/>
            <person name="Lupas A.N."/>
            <person name="Amann R."/>
            <person name="Klenk H.-P."/>
        </authorList>
    </citation>
    <scope>NUCLEOTIDE SEQUENCE [LARGE SCALE GENOMIC DNA]</scope>
    <source>
        <strain evidence="4">DSM 12343 / LSv54</strain>
    </source>
</reference>
<dbReference type="Proteomes" id="UP000000602">
    <property type="component" value="Chromosome"/>
</dbReference>
<feature type="domain" description="InsA N-terminal zinc ribbon" evidence="2">
    <location>
        <begin position="2"/>
        <end position="31"/>
    </location>
</feature>
<evidence type="ECO:0000313" key="3">
    <source>
        <dbReference type="EMBL" id="CAG36990.1"/>
    </source>
</evidence>
<name>Q6AKY5_DESPS</name>
<protein>
    <submittedName>
        <fullName evidence="3">Probable transposase InsA</fullName>
    </submittedName>
</protein>
<keyword evidence="4" id="KW-1185">Reference proteome</keyword>
<dbReference type="HOGENOM" id="CLU_076276_6_3_7"/>
<dbReference type="OrthoDB" id="9783238at2"/>
<evidence type="ECO:0000313" key="4">
    <source>
        <dbReference type="Proteomes" id="UP000000602"/>
    </source>
</evidence>
<dbReference type="AlphaFoldDB" id="Q6AKY5"/>
<gene>
    <name evidence="3" type="ordered locus">DP2261</name>
</gene>
<dbReference type="PANTHER" id="PTHR47923">
    <property type="entry name" value="INSERTION ELEMENT IS1 1 PROTEIN INSA-RELATED"/>
    <property type="match status" value="1"/>
</dbReference>
<sequence length="101" mass="11653">MSCRFCGGTDEVRRHGKDSNGNQRFRCSDCKRTFQLEYPYVADRHERYSPGNAGIRDTARVLKVGCMGLTRFRKLNPRQVTRFTDKVKDIELICDVTMGIC</sequence>
<dbReference type="KEGG" id="dps:DP2261"/>